<evidence type="ECO:0000313" key="1">
    <source>
        <dbReference type="EMBL" id="OAI86212.1"/>
    </source>
</evidence>
<reference evidence="1 2" key="1">
    <citation type="submission" date="2016-03" db="EMBL/GenBank/DDBJ databases">
        <title>Draft Genome Assembly of Pseudomonas putida strain CBF10-2.</title>
        <authorList>
            <person name="Iyer R.S."/>
            <person name="Damania A."/>
        </authorList>
    </citation>
    <scope>NUCLEOTIDE SEQUENCE [LARGE SCALE GENOMIC DNA]</scope>
    <source>
        <strain evidence="1 2">CBF10-2</strain>
    </source>
</reference>
<accession>A0A177SCR7</accession>
<proteinExistence type="predicted"/>
<dbReference type="EMBL" id="LUCV01000040">
    <property type="protein sequence ID" value="OAI86212.1"/>
    <property type="molecule type" value="Genomic_DNA"/>
</dbReference>
<organism evidence="1 2">
    <name type="scientific">Pseudomonas putida</name>
    <name type="common">Arthrobacter siderocapsulatus</name>
    <dbReference type="NCBI Taxonomy" id="303"/>
    <lineage>
        <taxon>Bacteria</taxon>
        <taxon>Pseudomonadati</taxon>
        <taxon>Pseudomonadota</taxon>
        <taxon>Gammaproteobacteria</taxon>
        <taxon>Pseudomonadales</taxon>
        <taxon>Pseudomonadaceae</taxon>
        <taxon>Pseudomonas</taxon>
    </lineage>
</organism>
<dbReference type="AlphaFoldDB" id="A0A177SCR7"/>
<evidence type="ECO:0000313" key="2">
    <source>
        <dbReference type="Proteomes" id="UP000077752"/>
    </source>
</evidence>
<comment type="caution">
    <text evidence="1">The sequence shown here is derived from an EMBL/GenBank/DDBJ whole genome shotgun (WGS) entry which is preliminary data.</text>
</comment>
<dbReference type="Proteomes" id="UP000077752">
    <property type="component" value="Unassembled WGS sequence"/>
</dbReference>
<name>A0A177SCR7_PSEPU</name>
<sequence>MLSATEASSRLSTIEAFMPLDFTRAFTRLTTFLLFIRGISGFSCSSPTKPRLDRPRRTLLQCCSSVLVSSLGSLEV</sequence>
<gene>
    <name evidence="1" type="ORF">AYO28_00535</name>
</gene>
<protein>
    <submittedName>
        <fullName evidence="1">Uncharacterized protein</fullName>
    </submittedName>
</protein>